<dbReference type="Proteomes" id="UP001363151">
    <property type="component" value="Unassembled WGS sequence"/>
</dbReference>
<protein>
    <submittedName>
        <fullName evidence="3">Uncharacterized protein</fullName>
    </submittedName>
</protein>
<evidence type="ECO:0000256" key="2">
    <source>
        <dbReference type="SAM" id="SignalP"/>
    </source>
</evidence>
<name>A0ABR1G3L4_AURAN</name>
<evidence type="ECO:0000313" key="4">
    <source>
        <dbReference type="Proteomes" id="UP001363151"/>
    </source>
</evidence>
<proteinExistence type="predicted"/>
<evidence type="ECO:0000256" key="1">
    <source>
        <dbReference type="SAM" id="Phobius"/>
    </source>
</evidence>
<comment type="caution">
    <text evidence="3">The sequence shown here is derived from an EMBL/GenBank/DDBJ whole genome shotgun (WGS) entry which is preliminary data.</text>
</comment>
<keyword evidence="1" id="KW-0812">Transmembrane</keyword>
<feature type="chain" id="PRO_5046971153" evidence="2">
    <location>
        <begin position="17"/>
        <end position="142"/>
    </location>
</feature>
<organism evidence="3 4">
    <name type="scientific">Aureococcus anophagefferens</name>
    <name type="common">Harmful bloom alga</name>
    <dbReference type="NCBI Taxonomy" id="44056"/>
    <lineage>
        <taxon>Eukaryota</taxon>
        <taxon>Sar</taxon>
        <taxon>Stramenopiles</taxon>
        <taxon>Ochrophyta</taxon>
        <taxon>Pelagophyceae</taxon>
        <taxon>Pelagomonadales</taxon>
        <taxon>Pelagomonadaceae</taxon>
        <taxon>Aureococcus</taxon>
    </lineage>
</organism>
<dbReference type="EMBL" id="JBBJCI010000125">
    <property type="protein sequence ID" value="KAK7247835.1"/>
    <property type="molecule type" value="Genomic_DNA"/>
</dbReference>
<feature type="transmembrane region" description="Helical" evidence="1">
    <location>
        <begin position="96"/>
        <end position="118"/>
    </location>
</feature>
<sequence length="142" mass="14538">MRGAVLFLAAISATRAFAPPARVRALSLRRAEGDEAVAEAATTEAAPAAGAEPSDEEVSAALKDKMMSWEATEAEQKAATLGGLIPGSSGADGFDIGLYIAFPFLFGSLCLFLFFPLIGSAPPASFAQCNLDVSSVGPPPMS</sequence>
<keyword evidence="1" id="KW-1133">Transmembrane helix</keyword>
<feature type="signal peptide" evidence="2">
    <location>
        <begin position="1"/>
        <end position="16"/>
    </location>
</feature>
<keyword evidence="4" id="KW-1185">Reference proteome</keyword>
<keyword evidence="1" id="KW-0472">Membrane</keyword>
<evidence type="ECO:0000313" key="3">
    <source>
        <dbReference type="EMBL" id="KAK7247835.1"/>
    </source>
</evidence>
<reference evidence="3 4" key="1">
    <citation type="submission" date="2024-03" db="EMBL/GenBank/DDBJ databases">
        <title>Aureococcus anophagefferens CCMP1851 and Kratosvirus quantuckense: Draft genome of a second virus-susceptible host strain in the model system.</title>
        <authorList>
            <person name="Chase E."/>
            <person name="Truchon A.R."/>
            <person name="Schepens W."/>
            <person name="Wilhelm S.W."/>
        </authorList>
    </citation>
    <scope>NUCLEOTIDE SEQUENCE [LARGE SCALE GENOMIC DNA]</scope>
    <source>
        <strain evidence="3 4">CCMP1851</strain>
    </source>
</reference>
<keyword evidence="2" id="KW-0732">Signal</keyword>
<gene>
    <name evidence="3" type="ORF">SO694_00120028</name>
</gene>
<accession>A0ABR1G3L4</accession>